<dbReference type="Proteomes" id="UP000679992">
    <property type="component" value="Unassembled WGS sequence"/>
</dbReference>
<comment type="caution">
    <text evidence="2">The sequence shown here is derived from an EMBL/GenBank/DDBJ whole genome shotgun (WGS) entry which is preliminary data.</text>
</comment>
<evidence type="ECO:0000313" key="2">
    <source>
        <dbReference type="EMBL" id="GIP53003.1"/>
    </source>
</evidence>
<feature type="domain" description="PARP catalytic" evidence="1">
    <location>
        <begin position="1"/>
        <end position="32"/>
    </location>
</feature>
<dbReference type="RefSeq" id="WP_213654675.1">
    <property type="nucleotide sequence ID" value="NZ_BOSL01000005.1"/>
</dbReference>
<gene>
    <name evidence="2" type="ORF">J42TS3_20380</name>
</gene>
<evidence type="ECO:0000313" key="3">
    <source>
        <dbReference type="Proteomes" id="UP000679992"/>
    </source>
</evidence>
<name>A0ABQ4MAQ5_9BACL</name>
<dbReference type="PROSITE" id="PS51059">
    <property type="entry name" value="PARP_CATALYTIC"/>
    <property type="match status" value="1"/>
</dbReference>
<dbReference type="InterPro" id="IPR012317">
    <property type="entry name" value="Poly(ADP-ribose)pol_cat_dom"/>
</dbReference>
<organism evidence="2 3">
    <name type="scientific">Paenibacillus vini</name>
    <dbReference type="NCBI Taxonomy" id="1476024"/>
    <lineage>
        <taxon>Bacteria</taxon>
        <taxon>Bacillati</taxon>
        <taxon>Bacillota</taxon>
        <taxon>Bacilli</taxon>
        <taxon>Bacillales</taxon>
        <taxon>Paenibacillaceae</taxon>
        <taxon>Paenibacillus</taxon>
    </lineage>
</organism>
<proteinExistence type="predicted"/>
<evidence type="ECO:0000259" key="1">
    <source>
        <dbReference type="PROSITE" id="PS51059"/>
    </source>
</evidence>
<sequence>MQIQNPFVIESDAPYSLNYLVYIQNAYLNSKSDESINPKFPYIDVSKWALIDDELFLIRFNEIWEQVLRNIATNGHFDHNAVLTDNKALFRPLFQTNLNGETGYSESIKSFSAWWNGLAGRIAVEHFLDNQIFGIYQEMSQTIKKDKHLKISLVYDKFPLGRLQILPWCAVLPIEDIFQYKKNKDIIPMLLSCCNQEIS</sequence>
<dbReference type="EMBL" id="BOSL01000005">
    <property type="protein sequence ID" value="GIP53003.1"/>
    <property type="molecule type" value="Genomic_DNA"/>
</dbReference>
<accession>A0ABQ4MAQ5</accession>
<protein>
    <recommendedName>
        <fullName evidence="1">PARP catalytic domain-containing protein</fullName>
    </recommendedName>
</protein>
<reference evidence="2 3" key="1">
    <citation type="submission" date="2021-03" db="EMBL/GenBank/DDBJ databases">
        <title>Antimicrobial resistance genes in bacteria isolated from Japanese honey, and their potential for conferring macrolide and lincosamide resistance in the American foulbrood pathogen Paenibacillus larvae.</title>
        <authorList>
            <person name="Okamoto M."/>
            <person name="Kumagai M."/>
            <person name="Kanamori H."/>
            <person name="Takamatsu D."/>
        </authorList>
    </citation>
    <scope>NUCLEOTIDE SEQUENCE [LARGE SCALE GENOMIC DNA]</scope>
    <source>
        <strain evidence="2 3">J42TS3</strain>
    </source>
</reference>
<keyword evidence="3" id="KW-1185">Reference proteome</keyword>